<dbReference type="PANTHER" id="PTHR31157:SF1">
    <property type="entry name" value="SCP DOMAIN-CONTAINING PROTEIN"/>
    <property type="match status" value="1"/>
</dbReference>
<sequence>MNYRSPVYLFPLFFILSACNANAPQTATTEENSVSVSQIQIATTEIRCQDIQNPAYQQMIMNAINEIRQHSRQCGQQHYPAAAPLKWNQHLYHSAFAHAEDMANHAFLGHISTTGLDLKARLKQYGFKGRGGGENVARGQKSLNEVMAVWLSSPVHCSNLMHPKFTDYAVACTLDHTAKQKSYWTQQFGVR</sequence>
<dbReference type="Gene3D" id="3.40.33.10">
    <property type="entry name" value="CAP"/>
    <property type="match status" value="1"/>
</dbReference>
<name>A0ABN0JPH1_9GAMM</name>
<dbReference type="CDD" id="cd05379">
    <property type="entry name" value="CAP_bacterial"/>
    <property type="match status" value="1"/>
</dbReference>
<dbReference type="GeneID" id="92834769"/>
<evidence type="ECO:0000256" key="1">
    <source>
        <dbReference type="SAM" id="SignalP"/>
    </source>
</evidence>
<dbReference type="InterPro" id="IPR014044">
    <property type="entry name" value="CAP_dom"/>
</dbReference>
<accession>A0ABN0JPH1</accession>
<dbReference type="PANTHER" id="PTHR31157">
    <property type="entry name" value="SCP DOMAIN-CONTAINING PROTEIN"/>
    <property type="match status" value="1"/>
</dbReference>
<keyword evidence="4" id="KW-1185">Reference proteome</keyword>
<dbReference type="PROSITE" id="PS51257">
    <property type="entry name" value="PROKAR_LIPOPROTEIN"/>
    <property type="match status" value="1"/>
</dbReference>
<dbReference type="RefSeq" id="WP_004661211.1">
    <property type="nucleotide sequence ID" value="NZ_BMDV01000002.1"/>
</dbReference>
<dbReference type="Pfam" id="PF00188">
    <property type="entry name" value="CAP"/>
    <property type="match status" value="1"/>
</dbReference>
<reference evidence="3 4" key="2">
    <citation type="journal article" date="2016" name="Int. J. Syst. Evol. Microbiol.">
        <title>Taxonomy of haemolytic and/or proteolytic strains of the genus Acinetobacter with the proposal of Acinetobacter courvalinii sp. nov. (genomic species 14 sensu Bouvet &amp; Jeanjean), Acinetobacter dispersus sp. nov. (genomic species 17), Acinetobacter modestus sp. nov., Acinetobacter proteolyticus sp. nov. and Acinetobacter vivianii sp. nov.</title>
        <authorList>
            <person name="Nemec A."/>
            <person name="Radolfova-Krizova L."/>
            <person name="Maixnerova M."/>
            <person name="Vrestiakova E."/>
            <person name="Jezek P."/>
            <person name="Sedo O."/>
        </authorList>
    </citation>
    <scope>NUCLEOTIDE SEQUENCE [LARGE SCALE GENOMIC DNA]</scope>
    <source>
        <strain evidence="3 4">NIPH 236</strain>
    </source>
</reference>
<dbReference type="EMBL" id="APOJ01000022">
    <property type="protein sequence ID" value="ENU27247.1"/>
    <property type="molecule type" value="Genomic_DNA"/>
</dbReference>
<organism evidence="3 4">
    <name type="scientific">Acinetobacter modestus</name>
    <dbReference type="NCBI Taxonomy" id="1776740"/>
    <lineage>
        <taxon>Bacteria</taxon>
        <taxon>Pseudomonadati</taxon>
        <taxon>Pseudomonadota</taxon>
        <taxon>Gammaproteobacteria</taxon>
        <taxon>Moraxellales</taxon>
        <taxon>Moraxellaceae</taxon>
        <taxon>Acinetobacter</taxon>
    </lineage>
</organism>
<comment type="caution">
    <text evidence="3">The sequence shown here is derived from an EMBL/GenBank/DDBJ whole genome shotgun (WGS) entry which is preliminary data.</text>
</comment>
<feature type="signal peptide" evidence="1">
    <location>
        <begin position="1"/>
        <end position="23"/>
    </location>
</feature>
<feature type="domain" description="SCP" evidence="2">
    <location>
        <begin position="62"/>
        <end position="188"/>
    </location>
</feature>
<protein>
    <recommendedName>
        <fullName evidence="2">SCP domain-containing protein</fullName>
    </recommendedName>
</protein>
<evidence type="ECO:0000259" key="2">
    <source>
        <dbReference type="Pfam" id="PF00188"/>
    </source>
</evidence>
<keyword evidence="1" id="KW-0732">Signal</keyword>
<feature type="chain" id="PRO_5047242462" description="SCP domain-containing protein" evidence="1">
    <location>
        <begin position="24"/>
        <end position="191"/>
    </location>
</feature>
<reference evidence="4" key="1">
    <citation type="submission" date="2013-02" db="EMBL/GenBank/DDBJ databases">
        <title>The Genome Sequence of Acinetobacter sp. NIPH 236.</title>
        <authorList>
            <consortium name="The Broad Institute Genome Sequencing Platform"/>
            <consortium name="The Broad Institute Genome Sequencing Center for Infectious Disease"/>
            <person name="Cerqueira G."/>
            <person name="Feldgarden M."/>
            <person name="Courvalin P."/>
            <person name="Perichon B."/>
            <person name="Grillot-Courvalin C."/>
            <person name="Clermont D."/>
            <person name="Rocha E."/>
            <person name="Yoon E.-J."/>
            <person name="Nemec A."/>
            <person name="Walker B."/>
            <person name="Young S.K."/>
            <person name="Zeng Q."/>
            <person name="Gargeya S."/>
            <person name="Fitzgerald M."/>
            <person name="Haas B."/>
            <person name="Abouelleil A."/>
            <person name="Alvarado L."/>
            <person name="Arachchi H.M."/>
            <person name="Berlin A.M."/>
            <person name="Chapman S.B."/>
            <person name="Dewar J."/>
            <person name="Goldberg J."/>
            <person name="Griggs A."/>
            <person name="Gujja S."/>
            <person name="Hansen M."/>
            <person name="Howarth C."/>
            <person name="Imamovic A."/>
            <person name="Larimer J."/>
            <person name="McCowan C."/>
            <person name="Murphy C."/>
            <person name="Neiman D."/>
            <person name="Pearson M."/>
            <person name="Priest M."/>
            <person name="Roberts A."/>
            <person name="Saif S."/>
            <person name="Shea T."/>
            <person name="Sisk P."/>
            <person name="Sykes S."/>
            <person name="Wortman J."/>
            <person name="Nusbaum C."/>
            <person name="Birren B."/>
        </authorList>
    </citation>
    <scope>NUCLEOTIDE SEQUENCE [LARGE SCALE GENOMIC DNA]</scope>
    <source>
        <strain evidence="4">NIPH 236</strain>
    </source>
</reference>
<dbReference type="Proteomes" id="UP000013190">
    <property type="component" value="Unassembled WGS sequence"/>
</dbReference>
<evidence type="ECO:0000313" key="3">
    <source>
        <dbReference type="EMBL" id="ENU27247.1"/>
    </source>
</evidence>
<dbReference type="SUPFAM" id="SSF55797">
    <property type="entry name" value="PR-1-like"/>
    <property type="match status" value="1"/>
</dbReference>
<evidence type="ECO:0000313" key="4">
    <source>
        <dbReference type="Proteomes" id="UP000013190"/>
    </source>
</evidence>
<proteinExistence type="predicted"/>
<gene>
    <name evidence="3" type="ORF">F992_01359</name>
</gene>
<dbReference type="InterPro" id="IPR035940">
    <property type="entry name" value="CAP_sf"/>
</dbReference>